<accession>A0ABZ1CTL8</accession>
<protein>
    <recommendedName>
        <fullName evidence="4">Phosphoglycerate mutase-like protein</fullName>
    </recommendedName>
</protein>
<sequence length="282" mass="31853">MLETIYISRHGCRQDWIDPEHISGPTGLYHDPSLSAHGLEQAEDLGKFLASPTDGSPSPEMIFTSPFYRCIQTSLPLAKNLNQKLHLEHGVMEWFSKAKAGSGLHTRPHEVSKLHEHFPNDSLHPTYSPTYHPNRRGESLEELWDRIETFMSVFIKRIENEYPDVKTISIFGHAATVIALGRALLDDPHAKIKAGTCSTSKYVRQIDQTGDQRKSPLGEWKIDWNGNTSYLPDGEEKSWNFDQVVFDEDGQVIEDNGDGLPFDEDEEPSHGLAEGLQKYLAK</sequence>
<dbReference type="SUPFAM" id="SSF53254">
    <property type="entry name" value="Phosphoglycerate mutase-like"/>
    <property type="match status" value="1"/>
</dbReference>
<feature type="compositionally biased region" description="Acidic residues" evidence="1">
    <location>
        <begin position="255"/>
        <end position="267"/>
    </location>
</feature>
<dbReference type="GeneID" id="87954180"/>
<evidence type="ECO:0000313" key="2">
    <source>
        <dbReference type="EMBL" id="WRT65107.1"/>
    </source>
</evidence>
<evidence type="ECO:0000256" key="1">
    <source>
        <dbReference type="SAM" id="MobiDB-lite"/>
    </source>
</evidence>
<dbReference type="InterPro" id="IPR013078">
    <property type="entry name" value="His_Pase_superF_clade-1"/>
</dbReference>
<evidence type="ECO:0008006" key="4">
    <source>
        <dbReference type="Google" id="ProtNLM"/>
    </source>
</evidence>
<dbReference type="EMBL" id="CP141882">
    <property type="protein sequence ID" value="WRT65107.1"/>
    <property type="molecule type" value="Genomic_DNA"/>
</dbReference>
<dbReference type="Gene3D" id="3.40.50.1240">
    <property type="entry name" value="Phosphoglycerate mutase-like"/>
    <property type="match status" value="1"/>
</dbReference>
<dbReference type="PANTHER" id="PTHR16469:SF51">
    <property type="entry name" value="TRANSCRIPTION FACTOR TAU 55 KDA SUBUNIT"/>
    <property type="match status" value="1"/>
</dbReference>
<dbReference type="Pfam" id="PF00300">
    <property type="entry name" value="His_Phos_1"/>
    <property type="match status" value="1"/>
</dbReference>
<dbReference type="InterPro" id="IPR029033">
    <property type="entry name" value="His_PPase_superfam"/>
</dbReference>
<keyword evidence="3" id="KW-1185">Reference proteome</keyword>
<dbReference type="SMART" id="SM00855">
    <property type="entry name" value="PGAM"/>
    <property type="match status" value="1"/>
</dbReference>
<organism evidence="2 3">
    <name type="scientific">Kwoniella shivajii</name>
    <dbReference type="NCBI Taxonomy" id="564305"/>
    <lineage>
        <taxon>Eukaryota</taxon>
        <taxon>Fungi</taxon>
        <taxon>Dikarya</taxon>
        <taxon>Basidiomycota</taxon>
        <taxon>Agaricomycotina</taxon>
        <taxon>Tremellomycetes</taxon>
        <taxon>Tremellales</taxon>
        <taxon>Cryptococcaceae</taxon>
        <taxon>Kwoniella</taxon>
    </lineage>
</organism>
<dbReference type="CDD" id="cd07040">
    <property type="entry name" value="HP"/>
    <property type="match status" value="1"/>
</dbReference>
<gene>
    <name evidence="2" type="ORF">IL334_002049</name>
</gene>
<dbReference type="RefSeq" id="XP_062789847.1">
    <property type="nucleotide sequence ID" value="XM_062933796.1"/>
</dbReference>
<dbReference type="InterPro" id="IPR051710">
    <property type="entry name" value="Phosphatase_SH3-domain"/>
</dbReference>
<name>A0ABZ1CTL8_9TREE</name>
<dbReference type="PANTHER" id="PTHR16469">
    <property type="entry name" value="UBIQUITIN-ASSOCIATED AND SH3 DOMAIN-CONTAINING BA-RELATED"/>
    <property type="match status" value="1"/>
</dbReference>
<reference evidence="2 3" key="1">
    <citation type="submission" date="2024-01" db="EMBL/GenBank/DDBJ databases">
        <title>Comparative genomics of Cryptococcus and Kwoniella reveals pathogenesis evolution and contrasting modes of karyotype evolution via chromosome fusion or intercentromeric recombination.</title>
        <authorList>
            <person name="Coelho M.A."/>
            <person name="David-Palma M."/>
            <person name="Shea T."/>
            <person name="Bowers K."/>
            <person name="McGinley-Smith S."/>
            <person name="Mohammad A.W."/>
            <person name="Gnirke A."/>
            <person name="Yurkov A.M."/>
            <person name="Nowrousian M."/>
            <person name="Sun S."/>
            <person name="Cuomo C.A."/>
            <person name="Heitman J."/>
        </authorList>
    </citation>
    <scope>NUCLEOTIDE SEQUENCE [LARGE SCALE GENOMIC DNA]</scope>
    <source>
        <strain evidence="2">CBS 11374</strain>
    </source>
</reference>
<feature type="region of interest" description="Disordered" evidence="1">
    <location>
        <begin position="255"/>
        <end position="275"/>
    </location>
</feature>
<dbReference type="Proteomes" id="UP001329825">
    <property type="component" value="Chromosome 2"/>
</dbReference>
<evidence type="ECO:0000313" key="3">
    <source>
        <dbReference type="Proteomes" id="UP001329825"/>
    </source>
</evidence>
<proteinExistence type="predicted"/>